<dbReference type="Pfam" id="PF00582">
    <property type="entry name" value="Usp"/>
    <property type="match status" value="1"/>
</dbReference>
<evidence type="ECO:0000313" key="4">
    <source>
        <dbReference type="Proteomes" id="UP000199126"/>
    </source>
</evidence>
<dbReference type="CDD" id="cd00293">
    <property type="entry name" value="USP-like"/>
    <property type="match status" value="1"/>
</dbReference>
<dbReference type="InterPro" id="IPR014729">
    <property type="entry name" value="Rossmann-like_a/b/a_fold"/>
</dbReference>
<reference evidence="4" key="1">
    <citation type="submission" date="2016-10" db="EMBL/GenBank/DDBJ databases">
        <authorList>
            <person name="Varghese N."/>
            <person name="Submissions S."/>
        </authorList>
    </citation>
    <scope>NUCLEOTIDE SEQUENCE [LARGE SCALE GENOMIC DNA]</scope>
    <source>
        <strain evidence="4">CGMCC 1.10121</strain>
    </source>
</reference>
<dbReference type="InterPro" id="IPR006015">
    <property type="entry name" value="Universal_stress_UspA"/>
</dbReference>
<proteinExistence type="inferred from homology"/>
<dbReference type="RefSeq" id="WP_089825187.1">
    <property type="nucleotide sequence ID" value="NZ_FODV01000007.1"/>
</dbReference>
<dbReference type="Proteomes" id="UP000199126">
    <property type="component" value="Unassembled WGS sequence"/>
</dbReference>
<dbReference type="EMBL" id="FODV01000007">
    <property type="protein sequence ID" value="SEO90383.1"/>
    <property type="molecule type" value="Genomic_DNA"/>
</dbReference>
<name>A0A1H8TIJ4_9EURY</name>
<evidence type="ECO:0000313" key="3">
    <source>
        <dbReference type="EMBL" id="SEO90383.1"/>
    </source>
</evidence>
<keyword evidence="4" id="KW-1185">Reference proteome</keyword>
<dbReference type="PANTHER" id="PTHR46268">
    <property type="entry name" value="STRESS RESPONSE PROTEIN NHAX"/>
    <property type="match status" value="1"/>
</dbReference>
<gene>
    <name evidence="3" type="ORF">SAMN04487948_10755</name>
</gene>
<comment type="similarity">
    <text evidence="1">Belongs to the universal stress protein A family.</text>
</comment>
<dbReference type="SUPFAM" id="SSF52402">
    <property type="entry name" value="Adenine nucleotide alpha hydrolases-like"/>
    <property type="match status" value="1"/>
</dbReference>
<dbReference type="AlphaFoldDB" id="A0A1H8TIJ4"/>
<feature type="domain" description="UspA" evidence="2">
    <location>
        <begin position="5"/>
        <end position="142"/>
    </location>
</feature>
<dbReference type="Gene3D" id="3.40.50.620">
    <property type="entry name" value="HUPs"/>
    <property type="match status" value="1"/>
</dbReference>
<evidence type="ECO:0000259" key="2">
    <source>
        <dbReference type="Pfam" id="PF00582"/>
    </source>
</evidence>
<sequence length="142" mass="15548">MPRTERLLVAFDGTPLAEKALEHALTTYPDAEITVLHVIDYVDDSYVAEALVGSEELRERAHDRSAELLADAKAVAGKRDREVVTATRVGRPAREILDYTETHDIDTIVIGSHGRSLVARVLLGSVAETVVRRAPVPVVVVR</sequence>
<dbReference type="PRINTS" id="PR01438">
    <property type="entry name" value="UNVRSLSTRESS"/>
</dbReference>
<dbReference type="InterPro" id="IPR006016">
    <property type="entry name" value="UspA"/>
</dbReference>
<dbReference type="OrthoDB" id="105697at2157"/>
<protein>
    <submittedName>
        <fullName evidence="3">Nucleotide-binding universal stress protein, UspA family</fullName>
    </submittedName>
</protein>
<evidence type="ECO:0000256" key="1">
    <source>
        <dbReference type="ARBA" id="ARBA00008791"/>
    </source>
</evidence>
<accession>A0A1H8TIJ4</accession>
<organism evidence="3 4">
    <name type="scientific">Halogranum amylolyticum</name>
    <dbReference type="NCBI Taxonomy" id="660520"/>
    <lineage>
        <taxon>Archaea</taxon>
        <taxon>Methanobacteriati</taxon>
        <taxon>Methanobacteriota</taxon>
        <taxon>Stenosarchaea group</taxon>
        <taxon>Halobacteria</taxon>
        <taxon>Halobacteriales</taxon>
        <taxon>Haloferacaceae</taxon>
    </lineage>
</organism>
<dbReference type="PANTHER" id="PTHR46268:SF24">
    <property type="entry name" value="UNIVERSAL STRESS PROTEIN"/>
    <property type="match status" value="1"/>
</dbReference>